<dbReference type="NCBIfam" id="TIGR00254">
    <property type="entry name" value="GGDEF"/>
    <property type="match status" value="1"/>
</dbReference>
<dbReference type="CDD" id="cd01949">
    <property type="entry name" value="GGDEF"/>
    <property type="match status" value="1"/>
</dbReference>
<keyword evidence="5" id="KW-1185">Reference proteome</keyword>
<dbReference type="NCBIfam" id="TIGR00229">
    <property type="entry name" value="sensory_box"/>
    <property type="match status" value="1"/>
</dbReference>
<dbReference type="Pfam" id="PF00990">
    <property type="entry name" value="GGDEF"/>
    <property type="match status" value="1"/>
</dbReference>
<dbReference type="PANTHER" id="PTHR44757:SF2">
    <property type="entry name" value="BIOFILM ARCHITECTURE MAINTENANCE PROTEIN MBAA"/>
    <property type="match status" value="1"/>
</dbReference>
<feature type="domain" description="GGDEF" evidence="3">
    <location>
        <begin position="300"/>
        <end position="431"/>
    </location>
</feature>
<dbReference type="InterPro" id="IPR043128">
    <property type="entry name" value="Rev_trsase/Diguanyl_cyclase"/>
</dbReference>
<dbReference type="SUPFAM" id="SSF55785">
    <property type="entry name" value="PYP-like sensor domain (PAS domain)"/>
    <property type="match status" value="1"/>
</dbReference>
<dbReference type="InterPro" id="IPR052155">
    <property type="entry name" value="Biofilm_reg_signaling"/>
</dbReference>
<dbReference type="SMART" id="SM00267">
    <property type="entry name" value="GGDEF"/>
    <property type="match status" value="1"/>
</dbReference>
<dbReference type="EMBL" id="JAVDXT010000007">
    <property type="protein sequence ID" value="MDR7380234.1"/>
    <property type="molecule type" value="Genomic_DNA"/>
</dbReference>
<dbReference type="InterPro" id="IPR000160">
    <property type="entry name" value="GGDEF_dom"/>
</dbReference>
<dbReference type="Pfam" id="PF08448">
    <property type="entry name" value="PAS_4"/>
    <property type="match status" value="1"/>
</dbReference>
<organism evidence="4 5">
    <name type="scientific">Rhodoferax ferrireducens</name>
    <dbReference type="NCBI Taxonomy" id="192843"/>
    <lineage>
        <taxon>Bacteria</taxon>
        <taxon>Pseudomonadati</taxon>
        <taxon>Pseudomonadota</taxon>
        <taxon>Betaproteobacteria</taxon>
        <taxon>Burkholderiales</taxon>
        <taxon>Comamonadaceae</taxon>
        <taxon>Rhodoferax</taxon>
    </lineage>
</organism>
<name>A0ABU2CFW8_9BURK</name>
<dbReference type="Gene3D" id="3.30.450.20">
    <property type="entry name" value="PAS domain"/>
    <property type="match status" value="1"/>
</dbReference>
<dbReference type="InterPro" id="IPR013656">
    <property type="entry name" value="PAS_4"/>
</dbReference>
<dbReference type="Gene3D" id="3.30.70.270">
    <property type="match status" value="1"/>
</dbReference>
<dbReference type="InterPro" id="IPR000700">
    <property type="entry name" value="PAS-assoc_C"/>
</dbReference>
<dbReference type="InterPro" id="IPR035965">
    <property type="entry name" value="PAS-like_dom_sf"/>
</dbReference>
<dbReference type="CDD" id="cd00130">
    <property type="entry name" value="PAS"/>
    <property type="match status" value="1"/>
</dbReference>
<feature type="domain" description="PAS" evidence="1">
    <location>
        <begin position="143"/>
        <end position="213"/>
    </location>
</feature>
<accession>A0ABU2CFW8</accession>
<dbReference type="PROSITE" id="PS50113">
    <property type="entry name" value="PAC"/>
    <property type="match status" value="1"/>
</dbReference>
<evidence type="ECO:0000259" key="2">
    <source>
        <dbReference type="PROSITE" id="PS50113"/>
    </source>
</evidence>
<comment type="caution">
    <text evidence="4">The sequence shown here is derived from an EMBL/GenBank/DDBJ whole genome shotgun (WGS) entry which is preliminary data.</text>
</comment>
<evidence type="ECO:0000259" key="1">
    <source>
        <dbReference type="PROSITE" id="PS50112"/>
    </source>
</evidence>
<dbReference type="SMART" id="SM00091">
    <property type="entry name" value="PAS"/>
    <property type="match status" value="1"/>
</dbReference>
<feature type="domain" description="PAC" evidence="2">
    <location>
        <begin position="216"/>
        <end position="268"/>
    </location>
</feature>
<protein>
    <submittedName>
        <fullName evidence="4">Diguanylate cyclase (GGDEF)-like protein/PAS domain S-box-containing protein</fullName>
    </submittedName>
</protein>
<sequence>MSQDPTPFFLLSDAPVPAALQAWVHSRHSLLLPPASAGPALQEWMRVPELGHCWLVDGAELDAWRACVDALRGAGWLENLPWALWLPEPGMRDGNASLAWEQGAVEVFDAAQGADLVQDIQVLLQRLRSPHGQAAQLRRDRAEQKALRASLDNLPAPIFIKNADGVYTEANQSFVDFLGLSREQIIGKTVYDVAPPELAAIYADADQRLLASGTRQIYDTQVRWADGSLREVTFYKAVFHGVDGAPAGQAGAIFDITERKRMERRLRTLAETDSLTGILNRRSFIEQAERRMRDALAAQEPVTVMLFDLDHFKQINDLHGHAAGDAVLCHISSLVGHLLRAEDMLARMGGDEFAIMLHGALDGHAVAERLPAVVAATPMAHPPQHVACTISLGALVIHPGQHSLDSLLHQADLALYEAKNQGRNRSVVRDYRLLSPV</sequence>
<dbReference type="InterPro" id="IPR029787">
    <property type="entry name" value="Nucleotide_cyclase"/>
</dbReference>
<gene>
    <name evidence="4" type="ORF">J2X19_004936</name>
</gene>
<dbReference type="PROSITE" id="PS50112">
    <property type="entry name" value="PAS"/>
    <property type="match status" value="1"/>
</dbReference>
<reference evidence="4 5" key="1">
    <citation type="submission" date="2023-07" db="EMBL/GenBank/DDBJ databases">
        <title>Sorghum-associated microbial communities from plants grown in Nebraska, USA.</title>
        <authorList>
            <person name="Schachtman D."/>
        </authorList>
    </citation>
    <scope>NUCLEOTIDE SEQUENCE [LARGE SCALE GENOMIC DNA]</scope>
    <source>
        <strain evidence="4 5">BE313</strain>
    </source>
</reference>
<evidence type="ECO:0000259" key="3">
    <source>
        <dbReference type="PROSITE" id="PS50887"/>
    </source>
</evidence>
<dbReference type="PROSITE" id="PS50887">
    <property type="entry name" value="GGDEF"/>
    <property type="match status" value="1"/>
</dbReference>
<evidence type="ECO:0000313" key="4">
    <source>
        <dbReference type="EMBL" id="MDR7380234.1"/>
    </source>
</evidence>
<dbReference type="InterPro" id="IPR000014">
    <property type="entry name" value="PAS"/>
</dbReference>
<dbReference type="SUPFAM" id="SSF55073">
    <property type="entry name" value="Nucleotide cyclase"/>
    <property type="match status" value="1"/>
</dbReference>
<dbReference type="PANTHER" id="PTHR44757">
    <property type="entry name" value="DIGUANYLATE CYCLASE DGCP"/>
    <property type="match status" value="1"/>
</dbReference>
<evidence type="ECO:0000313" key="5">
    <source>
        <dbReference type="Proteomes" id="UP001180487"/>
    </source>
</evidence>
<proteinExistence type="predicted"/>
<dbReference type="RefSeq" id="WP_310377112.1">
    <property type="nucleotide sequence ID" value="NZ_JAVDXT010000007.1"/>
</dbReference>
<dbReference type="Proteomes" id="UP001180487">
    <property type="component" value="Unassembled WGS sequence"/>
</dbReference>